<keyword evidence="2" id="KW-1185">Reference proteome</keyword>
<evidence type="ECO:0000313" key="1">
    <source>
        <dbReference type="EnsemblMetazoa" id="RPRC009428-PA"/>
    </source>
</evidence>
<dbReference type="EMBL" id="ACPB03006017">
    <property type="status" value="NOT_ANNOTATED_CDS"/>
    <property type="molecule type" value="Genomic_DNA"/>
</dbReference>
<reference evidence="1" key="1">
    <citation type="submission" date="2015-05" db="UniProtKB">
        <authorList>
            <consortium name="EnsemblMetazoa"/>
        </authorList>
    </citation>
    <scope>IDENTIFICATION</scope>
</reference>
<dbReference type="VEuPathDB" id="VectorBase:RPRC009428"/>
<dbReference type="HOGENOM" id="CLU_2712075_0_0_1"/>
<evidence type="ECO:0000313" key="2">
    <source>
        <dbReference type="Proteomes" id="UP000015103"/>
    </source>
</evidence>
<protein>
    <submittedName>
        <fullName evidence="1">Uncharacterized protein</fullName>
    </submittedName>
</protein>
<organism evidence="1 2">
    <name type="scientific">Rhodnius prolixus</name>
    <name type="common">Triatomid bug</name>
    <dbReference type="NCBI Taxonomy" id="13249"/>
    <lineage>
        <taxon>Eukaryota</taxon>
        <taxon>Metazoa</taxon>
        <taxon>Ecdysozoa</taxon>
        <taxon>Arthropoda</taxon>
        <taxon>Hexapoda</taxon>
        <taxon>Insecta</taxon>
        <taxon>Pterygota</taxon>
        <taxon>Neoptera</taxon>
        <taxon>Paraneoptera</taxon>
        <taxon>Hemiptera</taxon>
        <taxon>Heteroptera</taxon>
        <taxon>Panheteroptera</taxon>
        <taxon>Cimicomorpha</taxon>
        <taxon>Reduviidae</taxon>
        <taxon>Triatominae</taxon>
        <taxon>Rhodnius</taxon>
    </lineage>
</organism>
<name>T1HZF8_RHOPR</name>
<proteinExistence type="predicted"/>
<dbReference type="AlphaFoldDB" id="T1HZF8"/>
<dbReference type="InParanoid" id="T1HZF8"/>
<dbReference type="EnsemblMetazoa" id="RPRC009428-RA">
    <property type="protein sequence ID" value="RPRC009428-PA"/>
    <property type="gene ID" value="RPRC009428"/>
</dbReference>
<dbReference type="Proteomes" id="UP000015103">
    <property type="component" value="Unassembled WGS sequence"/>
</dbReference>
<accession>T1HZF8</accession>
<sequence length="72" mass="8502">MKDTRFKLDDWLAQCYISVFADLRELYEQPELVRYKNSCVGQLVRVRDRSCQQDELCRARWPHPTAGGPVDQ</sequence>